<dbReference type="InterPro" id="IPR005494">
    <property type="entry name" value="GSPS_pre-ATP-grasp-like_dom"/>
</dbReference>
<evidence type="ECO:0000313" key="8">
    <source>
        <dbReference type="Proteomes" id="UP000063781"/>
    </source>
</evidence>
<dbReference type="KEGG" id="erl:AOC36_10580"/>
<keyword evidence="4" id="KW-0067">ATP-binding</keyword>
<keyword evidence="5" id="KW-0460">Magnesium</keyword>
<dbReference type="STRING" id="1514105.AOC36_10580"/>
<dbReference type="EMBL" id="CP013213">
    <property type="protein sequence ID" value="AMC94400.1"/>
    <property type="molecule type" value="Genomic_DNA"/>
</dbReference>
<dbReference type="RefSeq" id="WP_067634096.1">
    <property type="nucleotide sequence ID" value="NZ_CP013213.1"/>
</dbReference>
<sequence length="402" mass="46004">MKLLTIPKDQYEDYRLDVIFDGYKWDPQFLDNNTIARHVLVLSKQEHQELKSLTESLSKETIEAETIINQNLNLTKKLGLSRKIKKDIKNMTNYDPHLHIRLMRYDFHPVVQGGWALSEVNSDVPGGFAEASLMPQIASKYFPSHTFTVHSFGERMGEAVKEKVRRGGRIMMVHCTSYSDDRQVMQFLGDQLKASGYDIIYGAADHLKFENTQAMSILDNHEGKIDGIIRFTPLEWLIDIKPKHWGGYFNTLTPSCNHPIAEFAQSKQFPLIWDDLAQVGVDLPTWKKLLPETVTVREAKGKEGFIYKPVWGRVGEGITIKEACRGDEYDKIMKDVRRHPKRYIAQKKFESKALIDDENKPYHVCLGAYSINGKGAGYYARISESPRIDSHAQDIPVLVEGE</sequence>
<keyword evidence="8" id="KW-1185">Reference proteome</keyword>
<dbReference type="SUPFAM" id="SSF56059">
    <property type="entry name" value="Glutathione synthetase ATP-binding domain-like"/>
    <property type="match status" value="1"/>
</dbReference>
<dbReference type="Proteomes" id="UP000063781">
    <property type="component" value="Chromosome"/>
</dbReference>
<keyword evidence="1" id="KW-0436">Ligase</keyword>
<dbReference type="AlphaFoldDB" id="A0A0X8H1P4"/>
<evidence type="ECO:0000256" key="5">
    <source>
        <dbReference type="ARBA" id="ARBA00022842"/>
    </source>
</evidence>
<keyword evidence="3" id="KW-0547">Nucleotide-binding</keyword>
<proteinExistence type="predicted"/>
<evidence type="ECO:0000256" key="1">
    <source>
        <dbReference type="ARBA" id="ARBA00022598"/>
    </source>
</evidence>
<dbReference type="GO" id="GO:0046872">
    <property type="term" value="F:metal ion binding"/>
    <property type="evidence" value="ECO:0007669"/>
    <property type="project" value="UniProtKB-KW"/>
</dbReference>
<accession>A0A0X8H1P4</accession>
<dbReference type="GO" id="GO:0016874">
    <property type="term" value="F:ligase activity"/>
    <property type="evidence" value="ECO:0007669"/>
    <property type="project" value="UniProtKB-KW"/>
</dbReference>
<reference evidence="7 8" key="1">
    <citation type="submission" date="2015-10" db="EMBL/GenBank/DDBJ databases">
        <title>Erysipelothrix larvae sp. LV19 isolated from the larval gut of the rhinoceros beetle, Trypoxylus dichotomus.</title>
        <authorList>
            <person name="Lim S."/>
            <person name="Kim B.-C."/>
        </authorList>
    </citation>
    <scope>NUCLEOTIDE SEQUENCE [LARGE SCALE GENOMIC DNA]</scope>
    <source>
        <strain evidence="7 8">LV19</strain>
    </source>
</reference>
<evidence type="ECO:0000256" key="3">
    <source>
        <dbReference type="ARBA" id="ARBA00022741"/>
    </source>
</evidence>
<evidence type="ECO:0000313" key="7">
    <source>
        <dbReference type="EMBL" id="AMC94400.1"/>
    </source>
</evidence>
<name>A0A0X8H1P4_9FIRM</name>
<dbReference type="Pfam" id="PF03738">
    <property type="entry name" value="GSP_synth"/>
    <property type="match status" value="1"/>
</dbReference>
<dbReference type="OrthoDB" id="9765517at2"/>
<dbReference type="GO" id="GO:0005524">
    <property type="term" value="F:ATP binding"/>
    <property type="evidence" value="ECO:0007669"/>
    <property type="project" value="UniProtKB-KW"/>
</dbReference>
<organism evidence="7 8">
    <name type="scientific">Erysipelothrix larvae</name>
    <dbReference type="NCBI Taxonomy" id="1514105"/>
    <lineage>
        <taxon>Bacteria</taxon>
        <taxon>Bacillati</taxon>
        <taxon>Bacillota</taxon>
        <taxon>Erysipelotrichia</taxon>
        <taxon>Erysipelotrichales</taxon>
        <taxon>Erysipelotrichaceae</taxon>
        <taxon>Erysipelothrix</taxon>
    </lineage>
</organism>
<evidence type="ECO:0000256" key="4">
    <source>
        <dbReference type="ARBA" id="ARBA00022840"/>
    </source>
</evidence>
<gene>
    <name evidence="7" type="ORF">AOC36_10580</name>
</gene>
<feature type="domain" description="Glutathionylspermidine synthase pre-ATP-grasp-like" evidence="6">
    <location>
        <begin position="33"/>
        <end position="396"/>
    </location>
</feature>
<evidence type="ECO:0000259" key="6">
    <source>
        <dbReference type="Pfam" id="PF03738"/>
    </source>
</evidence>
<evidence type="ECO:0000256" key="2">
    <source>
        <dbReference type="ARBA" id="ARBA00022723"/>
    </source>
</evidence>
<keyword evidence="2" id="KW-0479">Metal-binding</keyword>
<protein>
    <submittedName>
        <fullName evidence="7">Glutathionylspermidine synthase</fullName>
    </submittedName>
</protein>